<organism evidence="1 2">
    <name type="scientific">Araneus ventricosus</name>
    <name type="common">Orbweaver spider</name>
    <name type="synonym">Epeira ventricosa</name>
    <dbReference type="NCBI Taxonomy" id="182803"/>
    <lineage>
        <taxon>Eukaryota</taxon>
        <taxon>Metazoa</taxon>
        <taxon>Ecdysozoa</taxon>
        <taxon>Arthropoda</taxon>
        <taxon>Chelicerata</taxon>
        <taxon>Arachnida</taxon>
        <taxon>Araneae</taxon>
        <taxon>Araneomorphae</taxon>
        <taxon>Entelegynae</taxon>
        <taxon>Araneoidea</taxon>
        <taxon>Araneidae</taxon>
        <taxon>Araneus</taxon>
    </lineage>
</organism>
<comment type="caution">
    <text evidence="1">The sequence shown here is derived from an EMBL/GenBank/DDBJ whole genome shotgun (WGS) entry which is preliminary data.</text>
</comment>
<reference evidence="1 2" key="1">
    <citation type="journal article" date="2019" name="Sci. Rep.">
        <title>Orb-weaving spider Araneus ventricosus genome elucidates the spidroin gene catalogue.</title>
        <authorList>
            <person name="Kono N."/>
            <person name="Nakamura H."/>
            <person name="Ohtoshi R."/>
            <person name="Moran D.A.P."/>
            <person name="Shinohara A."/>
            <person name="Yoshida Y."/>
            <person name="Fujiwara M."/>
            <person name="Mori M."/>
            <person name="Tomita M."/>
            <person name="Arakawa K."/>
        </authorList>
    </citation>
    <scope>NUCLEOTIDE SEQUENCE [LARGE SCALE GENOMIC DNA]</scope>
</reference>
<sequence length="135" mass="15219">MRRLSVLSNQICVIDDEGFNWILPLYWYRLGMVAAAFHGFNRRPDNGMLQCSILVAAVSYRQPHSNPVLLDGGQCSLAFTHTTGDENLAARPSQATAPPRRIRRGQTRKLCTFGCFSRSCSHKPCKEIRVRTCFS</sequence>
<proteinExistence type="predicted"/>
<dbReference type="Proteomes" id="UP000499080">
    <property type="component" value="Unassembled WGS sequence"/>
</dbReference>
<accession>A0A4Y2X2K8</accession>
<dbReference type="EMBL" id="BGPR01069322">
    <property type="protein sequence ID" value="GBO43010.1"/>
    <property type="molecule type" value="Genomic_DNA"/>
</dbReference>
<keyword evidence="2" id="KW-1185">Reference proteome</keyword>
<evidence type="ECO:0000313" key="1">
    <source>
        <dbReference type="EMBL" id="GBO43010.1"/>
    </source>
</evidence>
<name>A0A4Y2X2K8_ARAVE</name>
<gene>
    <name evidence="1" type="ORF">AVEN_26622_1</name>
</gene>
<dbReference type="AlphaFoldDB" id="A0A4Y2X2K8"/>
<evidence type="ECO:0000313" key="2">
    <source>
        <dbReference type="Proteomes" id="UP000499080"/>
    </source>
</evidence>
<protein>
    <submittedName>
        <fullName evidence="1">Uncharacterized protein</fullName>
    </submittedName>
</protein>